<dbReference type="Proteomes" id="UP001203410">
    <property type="component" value="Unassembled WGS sequence"/>
</dbReference>
<keyword evidence="1" id="KW-0812">Transmembrane</keyword>
<evidence type="ECO:0000313" key="3">
    <source>
        <dbReference type="Proteomes" id="UP001203410"/>
    </source>
</evidence>
<sequence length="64" mass="7023">MMKPFTTIAAVVFALIALVHAYRLVTHFQVIVGDHAIAQAASWAGLIVAGILSYGLFREARLRR</sequence>
<dbReference type="EMBL" id="JAMGBA010000001">
    <property type="protein sequence ID" value="MCL6697906.1"/>
    <property type="molecule type" value="Genomic_DNA"/>
</dbReference>
<keyword evidence="3" id="KW-1185">Reference proteome</keyword>
<comment type="caution">
    <text evidence="2">The sequence shown here is derived from an EMBL/GenBank/DDBJ whole genome shotgun (WGS) entry which is preliminary data.</text>
</comment>
<organism evidence="2 3">
    <name type="scientific">Sphingomonas caseinilyticus</name>
    <dbReference type="NCBI Taxonomy" id="2908205"/>
    <lineage>
        <taxon>Bacteria</taxon>
        <taxon>Pseudomonadati</taxon>
        <taxon>Pseudomonadota</taxon>
        <taxon>Alphaproteobacteria</taxon>
        <taxon>Sphingomonadales</taxon>
        <taxon>Sphingomonadaceae</taxon>
        <taxon>Sphingomonas</taxon>
    </lineage>
</organism>
<accession>A0ABT0RST2</accession>
<gene>
    <name evidence="2" type="ORF">LZ496_03795</name>
</gene>
<name>A0ABT0RST2_9SPHN</name>
<evidence type="ECO:0000313" key="2">
    <source>
        <dbReference type="EMBL" id="MCL6697906.1"/>
    </source>
</evidence>
<protein>
    <submittedName>
        <fullName evidence="2">Uncharacterized protein</fullName>
    </submittedName>
</protein>
<keyword evidence="1" id="KW-0472">Membrane</keyword>
<reference evidence="2 3" key="1">
    <citation type="submission" date="2022-05" db="EMBL/GenBank/DDBJ databases">
        <authorList>
            <person name="Jo J.-H."/>
            <person name="Im W.-T."/>
        </authorList>
    </citation>
    <scope>NUCLEOTIDE SEQUENCE [LARGE SCALE GENOMIC DNA]</scope>
    <source>
        <strain evidence="2 3">NSE70-1</strain>
    </source>
</reference>
<evidence type="ECO:0000256" key="1">
    <source>
        <dbReference type="SAM" id="Phobius"/>
    </source>
</evidence>
<feature type="transmembrane region" description="Helical" evidence="1">
    <location>
        <begin position="37"/>
        <end position="57"/>
    </location>
</feature>
<keyword evidence="1" id="KW-1133">Transmembrane helix</keyword>
<proteinExistence type="predicted"/>
<dbReference type="RefSeq" id="WP_249903251.1">
    <property type="nucleotide sequence ID" value="NZ_JAMGBA010000001.1"/>
</dbReference>